<name>A0AA36GI91_9BILA</name>
<accession>A0AA36GI91</accession>
<keyword evidence="9 13" id="KW-0067">ATP-binding</keyword>
<keyword evidence="4" id="KW-0132">Cell division</keyword>
<dbReference type="PROSITE" id="PS00108">
    <property type="entry name" value="PROTEIN_KINASE_ST"/>
    <property type="match status" value="1"/>
</dbReference>
<gene>
    <name evidence="16" type="ORF">MSPICULIGERA_LOCUS24422</name>
</gene>
<comment type="caution">
    <text evidence="16">The sequence shown here is derived from an EMBL/GenBank/DDBJ whole genome shotgun (WGS) entry which is preliminary data.</text>
</comment>
<evidence type="ECO:0000256" key="13">
    <source>
        <dbReference type="PROSITE-ProRule" id="PRU10141"/>
    </source>
</evidence>
<protein>
    <recommendedName>
        <fullName evidence="2">cyclin-dependent kinase</fullName>
        <ecNumber evidence="2">2.7.11.22</ecNumber>
    </recommendedName>
</protein>
<dbReference type="PROSITE" id="PS00107">
    <property type="entry name" value="PROTEIN_KINASE_ATP"/>
    <property type="match status" value="1"/>
</dbReference>
<keyword evidence="5" id="KW-0808">Transferase</keyword>
<dbReference type="GO" id="GO:0005634">
    <property type="term" value="C:nucleus"/>
    <property type="evidence" value="ECO:0007669"/>
    <property type="project" value="TreeGrafter"/>
</dbReference>
<comment type="catalytic activity">
    <reaction evidence="11">
        <text>L-threonyl-[protein] + ATP = O-phospho-L-threonyl-[protein] + ADP + H(+)</text>
        <dbReference type="Rhea" id="RHEA:46608"/>
        <dbReference type="Rhea" id="RHEA-COMP:11060"/>
        <dbReference type="Rhea" id="RHEA-COMP:11605"/>
        <dbReference type="ChEBI" id="CHEBI:15378"/>
        <dbReference type="ChEBI" id="CHEBI:30013"/>
        <dbReference type="ChEBI" id="CHEBI:30616"/>
        <dbReference type="ChEBI" id="CHEBI:61977"/>
        <dbReference type="ChEBI" id="CHEBI:456216"/>
        <dbReference type="EC" id="2.7.11.22"/>
    </reaction>
</comment>
<evidence type="ECO:0000256" key="14">
    <source>
        <dbReference type="RuleBase" id="RU000304"/>
    </source>
</evidence>
<dbReference type="EC" id="2.7.11.22" evidence="2"/>
<dbReference type="InterPro" id="IPR050108">
    <property type="entry name" value="CDK"/>
</dbReference>
<dbReference type="Gene3D" id="3.30.200.20">
    <property type="entry name" value="Phosphorylase Kinase, domain 1"/>
    <property type="match status" value="1"/>
</dbReference>
<dbReference type="GO" id="GO:0030332">
    <property type="term" value="F:cyclin binding"/>
    <property type="evidence" value="ECO:0007669"/>
    <property type="project" value="TreeGrafter"/>
</dbReference>
<dbReference type="GO" id="GO:0051446">
    <property type="term" value="P:positive regulation of meiotic cell cycle"/>
    <property type="evidence" value="ECO:0007669"/>
    <property type="project" value="UniProtKB-ARBA"/>
</dbReference>
<evidence type="ECO:0000256" key="3">
    <source>
        <dbReference type="ARBA" id="ARBA00022527"/>
    </source>
</evidence>
<evidence type="ECO:0000256" key="1">
    <source>
        <dbReference type="ARBA" id="ARBA00006485"/>
    </source>
</evidence>
<dbReference type="InterPro" id="IPR017441">
    <property type="entry name" value="Protein_kinase_ATP_BS"/>
</dbReference>
<dbReference type="PROSITE" id="PS50011">
    <property type="entry name" value="PROTEIN_KINASE_DOM"/>
    <property type="match status" value="1"/>
</dbReference>
<dbReference type="GO" id="GO:0051301">
    <property type="term" value="P:cell division"/>
    <property type="evidence" value="ECO:0007669"/>
    <property type="project" value="UniProtKB-KW"/>
</dbReference>
<dbReference type="AlphaFoldDB" id="A0AA36GI91"/>
<evidence type="ECO:0000256" key="12">
    <source>
        <dbReference type="ARBA" id="ARBA00048367"/>
    </source>
</evidence>
<keyword evidence="6 13" id="KW-0547">Nucleotide-binding</keyword>
<dbReference type="GO" id="GO:0004693">
    <property type="term" value="F:cyclin-dependent protein serine/threonine kinase activity"/>
    <property type="evidence" value="ECO:0007669"/>
    <property type="project" value="UniProtKB-EC"/>
</dbReference>
<keyword evidence="10" id="KW-0131">Cell cycle</keyword>
<dbReference type="CDD" id="cd07829">
    <property type="entry name" value="STKc_CDK_like"/>
    <property type="match status" value="1"/>
</dbReference>
<dbReference type="Gene3D" id="1.10.510.10">
    <property type="entry name" value="Transferase(Phosphotransferase) domain 1"/>
    <property type="match status" value="1"/>
</dbReference>
<dbReference type="GO" id="GO:0010468">
    <property type="term" value="P:regulation of gene expression"/>
    <property type="evidence" value="ECO:0007669"/>
    <property type="project" value="TreeGrafter"/>
</dbReference>
<dbReference type="Proteomes" id="UP001177023">
    <property type="component" value="Unassembled WGS sequence"/>
</dbReference>
<dbReference type="InterPro" id="IPR000719">
    <property type="entry name" value="Prot_kinase_dom"/>
</dbReference>
<dbReference type="GO" id="GO:0000307">
    <property type="term" value="C:cyclin-dependent protein kinase holoenzyme complex"/>
    <property type="evidence" value="ECO:0007669"/>
    <property type="project" value="TreeGrafter"/>
</dbReference>
<evidence type="ECO:0000256" key="8">
    <source>
        <dbReference type="ARBA" id="ARBA00022777"/>
    </source>
</evidence>
<dbReference type="PANTHER" id="PTHR24056">
    <property type="entry name" value="CELL DIVISION PROTEIN KINASE"/>
    <property type="match status" value="1"/>
</dbReference>
<dbReference type="GO" id="GO:0000082">
    <property type="term" value="P:G1/S transition of mitotic cell cycle"/>
    <property type="evidence" value="ECO:0007669"/>
    <property type="project" value="TreeGrafter"/>
</dbReference>
<dbReference type="FunFam" id="1.10.510.10:FF:000706">
    <property type="entry name" value="Cyclin-dependent kinase 1"/>
    <property type="match status" value="1"/>
</dbReference>
<dbReference type="SUPFAM" id="SSF56112">
    <property type="entry name" value="Protein kinase-like (PK-like)"/>
    <property type="match status" value="1"/>
</dbReference>
<keyword evidence="17" id="KW-1185">Reference proteome</keyword>
<dbReference type="InterPro" id="IPR011009">
    <property type="entry name" value="Kinase-like_dom_sf"/>
</dbReference>
<evidence type="ECO:0000259" key="15">
    <source>
        <dbReference type="PROSITE" id="PS50011"/>
    </source>
</evidence>
<comment type="catalytic activity">
    <reaction evidence="12">
        <text>L-seryl-[protein] + ATP = O-phospho-L-seryl-[protein] + ADP + H(+)</text>
        <dbReference type="Rhea" id="RHEA:17989"/>
        <dbReference type="Rhea" id="RHEA-COMP:9863"/>
        <dbReference type="Rhea" id="RHEA-COMP:11604"/>
        <dbReference type="ChEBI" id="CHEBI:15378"/>
        <dbReference type="ChEBI" id="CHEBI:29999"/>
        <dbReference type="ChEBI" id="CHEBI:30616"/>
        <dbReference type="ChEBI" id="CHEBI:83421"/>
        <dbReference type="ChEBI" id="CHEBI:456216"/>
        <dbReference type="EC" id="2.7.11.22"/>
    </reaction>
</comment>
<evidence type="ECO:0000313" key="17">
    <source>
        <dbReference type="Proteomes" id="UP001177023"/>
    </source>
</evidence>
<evidence type="ECO:0000256" key="9">
    <source>
        <dbReference type="ARBA" id="ARBA00022840"/>
    </source>
</evidence>
<dbReference type="Pfam" id="PF00069">
    <property type="entry name" value="Pkinase"/>
    <property type="match status" value="1"/>
</dbReference>
<evidence type="ECO:0000256" key="10">
    <source>
        <dbReference type="ARBA" id="ARBA00023306"/>
    </source>
</evidence>
<keyword evidence="3 14" id="KW-0723">Serine/threonine-protein kinase</keyword>
<dbReference type="FunFam" id="3.30.200.20:FF:000927">
    <property type="entry name" value="Cyclin-dependent kinase 2"/>
    <property type="match status" value="1"/>
</dbReference>
<sequence length="325" mass="37474">MSLAREYDVSKKLGEGTYGVVYLGHHKETGRPVALKKIALDRDNEGVPSTCIREISILKTLNHCNVVKLYDVIQGSMKLYLVFEYIERDLKMLLDRLPNKRLPIDYSKSFLFQLLQALAYCHVRRVLHRDLKPQNILVNNKGVIKLADFGLARSLSLPSRVYTHEVVTLWYRAPEVLLGSAYYSSGVDVWSLACIFAEMVRGKPLFAGDSEIDQLYTIFRILGTPNEESWPGCIKMPGFQATFPKWSYNELQFKAEMRPLNDDGYDLLRQMLLYPNATRYTAKHALQHRYLRDIRVDLDPVTTLIDEVDASPQRVNEEDFDENDF</sequence>
<dbReference type="SMART" id="SM00220">
    <property type="entry name" value="S_TKc"/>
    <property type="match status" value="1"/>
</dbReference>
<feature type="domain" description="Protein kinase" evidence="15">
    <location>
        <begin position="7"/>
        <end position="291"/>
    </location>
</feature>
<organism evidence="16 17">
    <name type="scientific">Mesorhabditis spiculigera</name>
    <dbReference type="NCBI Taxonomy" id="96644"/>
    <lineage>
        <taxon>Eukaryota</taxon>
        <taxon>Metazoa</taxon>
        <taxon>Ecdysozoa</taxon>
        <taxon>Nematoda</taxon>
        <taxon>Chromadorea</taxon>
        <taxon>Rhabditida</taxon>
        <taxon>Rhabditina</taxon>
        <taxon>Rhabditomorpha</taxon>
        <taxon>Rhabditoidea</taxon>
        <taxon>Rhabditidae</taxon>
        <taxon>Mesorhabditinae</taxon>
        <taxon>Mesorhabditis</taxon>
    </lineage>
</organism>
<dbReference type="GO" id="GO:0005737">
    <property type="term" value="C:cytoplasm"/>
    <property type="evidence" value="ECO:0007669"/>
    <property type="project" value="TreeGrafter"/>
</dbReference>
<evidence type="ECO:0000313" key="16">
    <source>
        <dbReference type="EMBL" id="CAJ0586417.1"/>
    </source>
</evidence>
<dbReference type="EMBL" id="CATQJA010002708">
    <property type="protein sequence ID" value="CAJ0586417.1"/>
    <property type="molecule type" value="Genomic_DNA"/>
</dbReference>
<dbReference type="InterPro" id="IPR008271">
    <property type="entry name" value="Ser/Thr_kinase_AS"/>
</dbReference>
<keyword evidence="8" id="KW-0418">Kinase</keyword>
<keyword evidence="7" id="KW-0498">Mitosis</keyword>
<evidence type="ECO:0000256" key="6">
    <source>
        <dbReference type="ARBA" id="ARBA00022741"/>
    </source>
</evidence>
<evidence type="ECO:0000256" key="4">
    <source>
        <dbReference type="ARBA" id="ARBA00022618"/>
    </source>
</evidence>
<proteinExistence type="inferred from homology"/>
<feature type="binding site" evidence="13">
    <location>
        <position position="36"/>
    </location>
    <ligand>
        <name>ATP</name>
        <dbReference type="ChEBI" id="CHEBI:30616"/>
    </ligand>
</feature>
<dbReference type="GO" id="GO:0005524">
    <property type="term" value="F:ATP binding"/>
    <property type="evidence" value="ECO:0007669"/>
    <property type="project" value="UniProtKB-UniRule"/>
</dbReference>
<reference evidence="16" key="1">
    <citation type="submission" date="2023-06" db="EMBL/GenBank/DDBJ databases">
        <authorList>
            <person name="Delattre M."/>
        </authorList>
    </citation>
    <scope>NUCLEOTIDE SEQUENCE</scope>
    <source>
        <strain evidence="16">AF72</strain>
    </source>
</reference>
<dbReference type="PANTHER" id="PTHR24056:SF254">
    <property type="entry name" value="CYCLIN-DEPENDENT KINASE 2"/>
    <property type="match status" value="1"/>
</dbReference>
<comment type="similarity">
    <text evidence="1">Belongs to the protein kinase superfamily. CMGC Ser/Thr protein kinase family. CDC2/CDKX subfamily.</text>
</comment>
<evidence type="ECO:0000256" key="11">
    <source>
        <dbReference type="ARBA" id="ARBA00047811"/>
    </source>
</evidence>
<evidence type="ECO:0000256" key="5">
    <source>
        <dbReference type="ARBA" id="ARBA00022679"/>
    </source>
</evidence>
<dbReference type="GO" id="GO:0010389">
    <property type="term" value="P:regulation of G2/M transition of mitotic cell cycle"/>
    <property type="evidence" value="ECO:0007669"/>
    <property type="project" value="TreeGrafter"/>
</dbReference>
<feature type="non-terminal residue" evidence="16">
    <location>
        <position position="325"/>
    </location>
</feature>
<dbReference type="GO" id="GO:0007165">
    <property type="term" value="P:signal transduction"/>
    <property type="evidence" value="ECO:0007669"/>
    <property type="project" value="TreeGrafter"/>
</dbReference>
<dbReference type="GO" id="GO:0090068">
    <property type="term" value="P:positive regulation of cell cycle process"/>
    <property type="evidence" value="ECO:0007669"/>
    <property type="project" value="UniProtKB-ARBA"/>
</dbReference>
<evidence type="ECO:0000256" key="7">
    <source>
        <dbReference type="ARBA" id="ARBA00022776"/>
    </source>
</evidence>
<evidence type="ECO:0000256" key="2">
    <source>
        <dbReference type="ARBA" id="ARBA00012425"/>
    </source>
</evidence>